<dbReference type="PANTHER" id="PTHR43685">
    <property type="entry name" value="GLYCOSYLTRANSFERASE"/>
    <property type="match status" value="1"/>
</dbReference>
<dbReference type="Gene3D" id="3.40.50.2000">
    <property type="entry name" value="Glycogen Phosphorylase B"/>
    <property type="match status" value="1"/>
</dbReference>
<evidence type="ECO:0000256" key="1">
    <source>
        <dbReference type="ARBA" id="ARBA00022519"/>
    </source>
</evidence>
<proteinExistence type="predicted"/>
<dbReference type="EMBL" id="JABWRB020000001">
    <property type="protein sequence ID" value="MBV4494287.1"/>
    <property type="molecule type" value="Genomic_DNA"/>
</dbReference>
<dbReference type="PANTHER" id="PTHR43685:SF2">
    <property type="entry name" value="GLYCOSYLTRANSFERASE 2-LIKE DOMAIN-CONTAINING PROTEIN"/>
    <property type="match status" value="1"/>
</dbReference>
<dbReference type="EC" id="2.4.-.-" evidence="4"/>
<dbReference type="InterPro" id="IPR001173">
    <property type="entry name" value="Glyco_trans_2-like"/>
</dbReference>
<keyword evidence="1" id="KW-0997">Cell inner membrane</keyword>
<evidence type="ECO:0000259" key="2">
    <source>
        <dbReference type="Pfam" id="PF00535"/>
    </source>
</evidence>
<dbReference type="InterPro" id="IPR029044">
    <property type="entry name" value="Nucleotide-diphossugar_trans"/>
</dbReference>
<reference evidence="3" key="2">
    <citation type="submission" date="2020-07" db="EMBL/GenBank/DDBJ databases">
        <authorList>
            <person name="Lood C."/>
            <person name="Girard L."/>
        </authorList>
    </citation>
    <scope>NUCLEOTIDE SEQUENCE</scope>
    <source>
        <strain evidence="3">SWRI12</strain>
    </source>
</reference>
<dbReference type="SUPFAM" id="SSF53756">
    <property type="entry name" value="UDP-Glycosyltransferase/glycogen phosphorylase"/>
    <property type="match status" value="1"/>
</dbReference>
<comment type="caution">
    <text evidence="3">The sequence shown here is derived from an EMBL/GenBank/DDBJ whole genome shotgun (WGS) entry which is preliminary data.</text>
</comment>
<dbReference type="Proteomes" id="UP000636518">
    <property type="component" value="Unassembled WGS sequence"/>
</dbReference>
<reference evidence="3 5" key="1">
    <citation type="journal article" date="2020" name="Microorganisms">
        <title>Reliable Identification of Environmental Pseudomonas Isolates Using the rpoD Gene.</title>
        <authorList>
            <consortium name="The Broad Institute Genome Sequencing Platform"/>
            <person name="Girard L."/>
            <person name="Lood C."/>
            <person name="Rokni-Zadeh H."/>
            <person name="van Noort V."/>
            <person name="Lavigne R."/>
            <person name="De Mot R."/>
        </authorList>
    </citation>
    <scope>NUCLEOTIDE SEQUENCE</scope>
    <source>
        <strain evidence="3 5">SWRI12</strain>
    </source>
</reference>
<evidence type="ECO:0000313" key="3">
    <source>
        <dbReference type="EMBL" id="MBC3388237.1"/>
    </source>
</evidence>
<protein>
    <submittedName>
        <fullName evidence="3">Glycosyltransferase</fullName>
        <ecNumber evidence="4">2.4.-.-</ecNumber>
    </submittedName>
</protein>
<keyword evidence="1" id="KW-1003">Cell membrane</keyword>
<dbReference type="Gene3D" id="3.90.550.10">
    <property type="entry name" value="Spore Coat Polysaccharide Biosynthesis Protein SpsA, Chain A"/>
    <property type="match status" value="2"/>
</dbReference>
<reference evidence="4" key="3">
    <citation type="submission" date="2021-06" db="EMBL/GenBank/DDBJ databases">
        <title>Updating the genus Pseudomonas: Description of 43 new species and partition of the Pseudomonas putida group.</title>
        <authorList>
            <person name="Girard L."/>
            <person name="Lood C."/>
            <person name="Vandamme P."/>
            <person name="Rokni-Zadeh H."/>
            <person name="Van Noort V."/>
            <person name="Hofte M."/>
            <person name="Lavigne R."/>
            <person name="De Mot R."/>
        </authorList>
    </citation>
    <scope>NUCLEOTIDE SEQUENCE</scope>
    <source>
        <strain evidence="4">SWRI12</strain>
    </source>
</reference>
<gene>
    <name evidence="4" type="ORF">HU715_002860</name>
    <name evidence="3" type="ORF">HU715_01080</name>
</gene>
<dbReference type="InterPro" id="IPR050834">
    <property type="entry name" value="Glycosyltransf_2"/>
</dbReference>
<keyword evidence="4" id="KW-0328">Glycosyltransferase</keyword>
<feature type="domain" description="Glycosyltransferase 2-like" evidence="2">
    <location>
        <begin position="579"/>
        <end position="759"/>
    </location>
</feature>
<dbReference type="GO" id="GO:0016757">
    <property type="term" value="F:glycosyltransferase activity"/>
    <property type="evidence" value="ECO:0007669"/>
    <property type="project" value="UniProtKB-KW"/>
</dbReference>
<dbReference type="AlphaFoldDB" id="A0A923FAC0"/>
<keyword evidence="4" id="KW-0808">Transferase</keyword>
<name>A0A923FAC0_9PSED</name>
<evidence type="ECO:0000313" key="4">
    <source>
        <dbReference type="EMBL" id="MBV4494287.1"/>
    </source>
</evidence>
<evidence type="ECO:0000313" key="5">
    <source>
        <dbReference type="Proteomes" id="UP000636518"/>
    </source>
</evidence>
<dbReference type="CDD" id="cd00761">
    <property type="entry name" value="Glyco_tranf_GTA_type"/>
    <property type="match status" value="1"/>
</dbReference>
<organism evidence="3">
    <name type="scientific">Pseudomonas zanjanensis</name>
    <dbReference type="NCBI Taxonomy" id="2745496"/>
    <lineage>
        <taxon>Bacteria</taxon>
        <taxon>Pseudomonadati</taxon>
        <taxon>Pseudomonadota</taxon>
        <taxon>Gammaproteobacteria</taxon>
        <taxon>Pseudomonadales</taxon>
        <taxon>Pseudomonadaceae</taxon>
        <taxon>Pseudomonas</taxon>
    </lineage>
</organism>
<feature type="domain" description="Glycosyltransferase 2-like" evidence="2">
    <location>
        <begin position="8"/>
        <end position="131"/>
    </location>
</feature>
<dbReference type="EMBL" id="JABWRB010000001">
    <property type="protein sequence ID" value="MBC3388237.1"/>
    <property type="molecule type" value="Genomic_DNA"/>
</dbReference>
<dbReference type="Pfam" id="PF00535">
    <property type="entry name" value="Glycos_transf_2"/>
    <property type="match status" value="2"/>
</dbReference>
<dbReference type="RefSeq" id="WP_186704646.1">
    <property type="nucleotide sequence ID" value="NZ_JABWRB020000001.1"/>
</dbReference>
<dbReference type="SUPFAM" id="SSF53448">
    <property type="entry name" value="Nucleotide-diphospho-sugar transferases"/>
    <property type="match status" value="3"/>
</dbReference>
<sequence length="1190" mass="132532">MKSLPLVSIVIPAYNPRFFDQALLSALAQTYENVEIIVCDDSPGDEIRDIVASFKEPAHPVRYLKNRQRLGLQGNLLRCVEEAQGEFIKVLCDDDRLFAPSIAMQAQALMDHADVSVVFALRLLCDAGNFILPSRVDNCRFSPNDALLKGDDMLAIFESTPTNFIGNFSSTLMRRADVLELLPALIQDGAGFVAVLDFALFVCLMRRGNLIALNTVLSVERLYPGRLSKTPEMLKAAKIEWEWLAQMLVARSGEAAPAAGWVRCIDLDKITDEPHAWQELCVTRVLGNRNTVVNGRVGAQSESYADFYREWLAVRRFTKVEQRVMPARIDSWPFRPNIVTVVIDALGDAQALAATLLSIKDQLYPAQAAVVLSDAHCEVDDRVLQLPYQADWPRQLNVIVPQLEGAHWFYLLRAGDVLRNSALLILAERVAGRQGILCIYSDEGALVDGESFEPVFKPDFNLDLMRAYPYVGRTLAFERERFMALGGFESDHGELAPHDLLWRLLEETGPQTVEHIAEIQVESVLSFAQWLSLPEVIDGNARLVGAHLERIGIDHEISPDTLPLINRINYRHGGRPLISIIMRTGDSLTALQRCAESLIERTAYTHYEILIVDSGVRDPAMLDWLENMSQLGASMLRVLRYAGDDSDAAVRNFAAGQARGDYLLLLSPQTVICENDWLDELINHAQRPEVAVVGARILSPQGTIVGGGQVLGLAGPVGTPFYGESAASRGYMQRLHATQNWSSVSSDCLMVRKQVFDELGCLDDASFTFGLSDVDLCLRSSKNGYLVVWTPYATVMKVDPQSTAAQPEETPLVEREREVFYRKWLPQIARDSSYNPALSLGASSFSLEPSLRNNWNPFCTRALPLILGLPVNSTAVGHYRVTAPLAELEAAGRVIARVAYESPSTVEIERLSPDTIVLQGRYSEGAAGDILRMKTYSGALRIFELDDYVVKAPKKNTHARNKPANIEQMLREGIRMCDRVVVTTPSLADALSSMHNEIRIVPNMLPPEPWAQLTSRRGTSSRPRVGWGGGTSHSGDLEIIADLVRELANEVDWVFFGMCPEALRPYIHEFHASVGLNTYPFKLASLNLDLALAPLEFHIFNDCKSNLRLLEYGACGYPVICTDTKAYDGFLPCTKVRSNSTEEWIAAIRMHLADPDASYRMGDELREAVLRDYMLSGKNLQHWLWGWLPD</sequence>
<keyword evidence="5" id="KW-1185">Reference proteome</keyword>
<keyword evidence="1" id="KW-0472">Membrane</keyword>
<accession>A0A923FAC0</accession>